<protein>
    <submittedName>
        <fullName evidence="1">2387_t:CDS:1</fullName>
    </submittedName>
</protein>
<dbReference type="AlphaFoldDB" id="A0A9N8VAH9"/>
<sequence length="179" mass="20871">MIARSNYKPTPHHVGIPDRRGYVAPSIAWIHTFKISDFSHLLLLIREPTTVIRNNYRTNDDKLFRCFVCLRALLHGRKNVTFWMYLNNPYWSICVALLVDDLHNYGGTILRYIPVLFLDLEFYTETMKQATGVIWFNTQMLTNLQLTQPENGSDKQESGRAPNSILSFAIWFNEKSQTL</sequence>
<keyword evidence="2" id="KW-1185">Reference proteome</keyword>
<evidence type="ECO:0000313" key="1">
    <source>
        <dbReference type="EMBL" id="CAG8444294.1"/>
    </source>
</evidence>
<gene>
    <name evidence="1" type="ORF">AMORRO_LOCUS506</name>
</gene>
<organism evidence="1 2">
    <name type="scientific">Acaulospora morrowiae</name>
    <dbReference type="NCBI Taxonomy" id="94023"/>
    <lineage>
        <taxon>Eukaryota</taxon>
        <taxon>Fungi</taxon>
        <taxon>Fungi incertae sedis</taxon>
        <taxon>Mucoromycota</taxon>
        <taxon>Glomeromycotina</taxon>
        <taxon>Glomeromycetes</taxon>
        <taxon>Diversisporales</taxon>
        <taxon>Acaulosporaceae</taxon>
        <taxon>Acaulospora</taxon>
    </lineage>
</organism>
<dbReference type="Proteomes" id="UP000789342">
    <property type="component" value="Unassembled WGS sequence"/>
</dbReference>
<name>A0A9N8VAH9_9GLOM</name>
<proteinExistence type="predicted"/>
<accession>A0A9N8VAH9</accession>
<reference evidence="1" key="1">
    <citation type="submission" date="2021-06" db="EMBL/GenBank/DDBJ databases">
        <authorList>
            <person name="Kallberg Y."/>
            <person name="Tangrot J."/>
            <person name="Rosling A."/>
        </authorList>
    </citation>
    <scope>NUCLEOTIDE SEQUENCE</scope>
    <source>
        <strain evidence="1">CL551</strain>
    </source>
</reference>
<comment type="caution">
    <text evidence="1">The sequence shown here is derived from an EMBL/GenBank/DDBJ whole genome shotgun (WGS) entry which is preliminary data.</text>
</comment>
<dbReference type="EMBL" id="CAJVPV010000138">
    <property type="protein sequence ID" value="CAG8444294.1"/>
    <property type="molecule type" value="Genomic_DNA"/>
</dbReference>
<evidence type="ECO:0000313" key="2">
    <source>
        <dbReference type="Proteomes" id="UP000789342"/>
    </source>
</evidence>